<evidence type="ECO:0000256" key="1">
    <source>
        <dbReference type="SAM" id="SignalP"/>
    </source>
</evidence>
<dbReference type="Proteomes" id="UP000465221">
    <property type="component" value="Unassembled WGS sequence"/>
</dbReference>
<evidence type="ECO:0000313" key="2">
    <source>
        <dbReference type="EMBL" id="GFF55930.1"/>
    </source>
</evidence>
<proteinExistence type="predicted"/>
<reference evidence="2 3" key="1">
    <citation type="submission" date="2020-01" db="EMBL/GenBank/DDBJ databases">
        <title>Draft genome sequence of Aspergillus udagawae IFM 46972.</title>
        <authorList>
            <person name="Takahashi H."/>
            <person name="Yaguchi T."/>
        </authorList>
    </citation>
    <scope>NUCLEOTIDE SEQUENCE [LARGE SCALE GENOMIC DNA]</scope>
    <source>
        <strain evidence="2 3">IFM 46972</strain>
    </source>
</reference>
<dbReference type="EMBL" id="BLKC01000130">
    <property type="protein sequence ID" value="GFF55930.1"/>
    <property type="molecule type" value="Genomic_DNA"/>
</dbReference>
<feature type="signal peptide" evidence="1">
    <location>
        <begin position="1"/>
        <end position="17"/>
    </location>
</feature>
<name>A0A8H3SC42_9EURO</name>
<sequence>MKYSVLSIAALVGPALANPAYYWRQYLSRPIHPADAGTVSINNFAPFNVQVDVEPQGNQFSIGPGGQRSVPGAPVADVKFNHQVEVSYVSGDQGTFNYVINQIGNGFAGCVHVSPDGCGSLTWCSGDPLTKPVTCAAGTELPVTLYSPRANNLMPPLIKPVSHMMKTTHDFLL</sequence>
<gene>
    <name evidence="2" type="ORF">IFM46972_10385</name>
</gene>
<protein>
    <submittedName>
        <fullName evidence="2">Uncharacterized protein AF_2225</fullName>
    </submittedName>
</protein>
<comment type="caution">
    <text evidence="2">The sequence shown here is derived from an EMBL/GenBank/DDBJ whole genome shotgun (WGS) entry which is preliminary data.</text>
</comment>
<keyword evidence="1" id="KW-0732">Signal</keyword>
<organism evidence="2 3">
    <name type="scientific">Aspergillus udagawae</name>
    <dbReference type="NCBI Taxonomy" id="91492"/>
    <lineage>
        <taxon>Eukaryota</taxon>
        <taxon>Fungi</taxon>
        <taxon>Dikarya</taxon>
        <taxon>Ascomycota</taxon>
        <taxon>Pezizomycotina</taxon>
        <taxon>Eurotiomycetes</taxon>
        <taxon>Eurotiomycetidae</taxon>
        <taxon>Eurotiales</taxon>
        <taxon>Aspergillaceae</taxon>
        <taxon>Aspergillus</taxon>
        <taxon>Aspergillus subgen. Fumigati</taxon>
    </lineage>
</organism>
<dbReference type="AlphaFoldDB" id="A0A8H3SC42"/>
<accession>A0A8H3SC42</accession>
<evidence type="ECO:0000313" key="3">
    <source>
        <dbReference type="Proteomes" id="UP000465221"/>
    </source>
</evidence>
<feature type="chain" id="PRO_5034105773" evidence="1">
    <location>
        <begin position="18"/>
        <end position="173"/>
    </location>
</feature>